<sequence length="96" mass="10270">MSQTIIDAITNREVLTFTYDGFPRTVEPHTYGITTAGHKAVRAYQTGGRSSTGTLGWKMFLVSGIHGLTKSGATFASARPGYKQGDSGMSKILAQL</sequence>
<organism evidence="1 2">
    <name type="scientific">Thauera linaloolentis (strain DSM 12138 / JCM 21573 / CCUG 41526 / CIP 105981 / IAM 15112 / NBRC 102519 / 47Lol)</name>
    <dbReference type="NCBI Taxonomy" id="1123367"/>
    <lineage>
        <taxon>Bacteria</taxon>
        <taxon>Pseudomonadati</taxon>
        <taxon>Pseudomonadota</taxon>
        <taxon>Betaproteobacteria</taxon>
        <taxon>Rhodocyclales</taxon>
        <taxon>Zoogloeaceae</taxon>
        <taxon>Thauera</taxon>
    </lineage>
</organism>
<protein>
    <recommendedName>
        <fullName evidence="3">WYL domain-containing protein</fullName>
    </recommendedName>
</protein>
<reference evidence="1 2" key="1">
    <citation type="submission" date="2012-09" db="EMBL/GenBank/DDBJ databases">
        <title>Draft Genome Sequences of 6 Strains from Genus Thauera.</title>
        <authorList>
            <person name="Liu B."/>
            <person name="Shapleigh J.P."/>
            <person name="Frostegard A.H."/>
        </authorList>
    </citation>
    <scope>NUCLEOTIDE SEQUENCE [LARGE SCALE GENOMIC DNA]</scope>
    <source>
        <strain evidence="2">47Lol / DSM 12138</strain>
    </source>
</reference>
<evidence type="ECO:0000313" key="1">
    <source>
        <dbReference type="EMBL" id="ENO89930.1"/>
    </source>
</evidence>
<proteinExistence type="predicted"/>
<accession>N6YEK0</accession>
<dbReference type="STRING" id="1123367.GCA_000621305_02589"/>
<dbReference type="Proteomes" id="UP000013232">
    <property type="component" value="Unassembled WGS sequence"/>
</dbReference>
<gene>
    <name evidence="1" type="ORF">C666_03555</name>
</gene>
<name>N6YEK0_THAL4</name>
<evidence type="ECO:0008006" key="3">
    <source>
        <dbReference type="Google" id="ProtNLM"/>
    </source>
</evidence>
<dbReference type="EMBL" id="AMXE01000007">
    <property type="protein sequence ID" value="ENO89930.1"/>
    <property type="molecule type" value="Genomic_DNA"/>
</dbReference>
<comment type="caution">
    <text evidence="1">The sequence shown here is derived from an EMBL/GenBank/DDBJ whole genome shotgun (WGS) entry which is preliminary data.</text>
</comment>
<dbReference type="AlphaFoldDB" id="N6YEK0"/>
<dbReference type="RefSeq" id="WP_004333896.1">
    <property type="nucleotide sequence ID" value="NZ_AMXE01000007.1"/>
</dbReference>
<dbReference type="OrthoDB" id="1493123at2"/>
<keyword evidence="2" id="KW-1185">Reference proteome</keyword>
<evidence type="ECO:0000313" key="2">
    <source>
        <dbReference type="Proteomes" id="UP000013232"/>
    </source>
</evidence>
<dbReference type="eggNOG" id="COG2378">
    <property type="taxonomic scope" value="Bacteria"/>
</dbReference>